<feature type="compositionally biased region" description="Low complexity" evidence="1">
    <location>
        <begin position="108"/>
        <end position="138"/>
    </location>
</feature>
<reference evidence="2" key="1">
    <citation type="submission" date="2021-03" db="EMBL/GenBank/DDBJ databases">
        <authorList>
            <person name="So Y."/>
        </authorList>
    </citation>
    <scope>NUCLEOTIDE SEQUENCE</scope>
    <source>
        <strain evidence="2">SG15</strain>
    </source>
</reference>
<dbReference type="AlphaFoldDB" id="A0A940N0R7"/>
<feature type="region of interest" description="Disordered" evidence="1">
    <location>
        <begin position="55"/>
        <end position="150"/>
    </location>
</feature>
<comment type="caution">
    <text evidence="2">The sequence shown here is derived from an EMBL/GenBank/DDBJ whole genome shotgun (WGS) entry which is preliminary data.</text>
</comment>
<keyword evidence="3" id="KW-1185">Reference proteome</keyword>
<feature type="compositionally biased region" description="Low complexity" evidence="1">
    <location>
        <begin position="78"/>
        <end position="90"/>
    </location>
</feature>
<dbReference type="Proteomes" id="UP000677537">
    <property type="component" value="Unassembled WGS sequence"/>
</dbReference>
<organism evidence="2 3">
    <name type="scientific">Roseomonas indoligenes</name>
    <dbReference type="NCBI Taxonomy" id="2820811"/>
    <lineage>
        <taxon>Bacteria</taxon>
        <taxon>Pseudomonadati</taxon>
        <taxon>Pseudomonadota</taxon>
        <taxon>Alphaproteobacteria</taxon>
        <taxon>Acetobacterales</taxon>
        <taxon>Roseomonadaceae</taxon>
        <taxon>Roseomonas</taxon>
    </lineage>
</organism>
<name>A0A940N0R7_9PROT</name>
<evidence type="ECO:0000313" key="3">
    <source>
        <dbReference type="Proteomes" id="UP000677537"/>
    </source>
</evidence>
<proteinExistence type="predicted"/>
<feature type="compositionally biased region" description="Pro residues" evidence="1">
    <location>
        <begin position="91"/>
        <end position="107"/>
    </location>
</feature>
<protein>
    <submittedName>
        <fullName evidence="2">Uncharacterized protein</fullName>
    </submittedName>
</protein>
<evidence type="ECO:0000313" key="2">
    <source>
        <dbReference type="EMBL" id="MBP0494409.1"/>
    </source>
</evidence>
<dbReference type="EMBL" id="JAGIZA010000010">
    <property type="protein sequence ID" value="MBP0494409.1"/>
    <property type="molecule type" value="Genomic_DNA"/>
</dbReference>
<feature type="compositionally biased region" description="Basic and acidic residues" evidence="1">
    <location>
        <begin position="139"/>
        <end position="150"/>
    </location>
</feature>
<gene>
    <name evidence="2" type="ORF">J5Y10_16620</name>
</gene>
<evidence type="ECO:0000256" key="1">
    <source>
        <dbReference type="SAM" id="MobiDB-lite"/>
    </source>
</evidence>
<sequence>MSALARTIPLVMAVLAFSLLVPSEAEAGRRGRSWGPEAAIASIFGLRLSAPAPRYAAPRRARRAAPARGNPAPPPSEAPVLAAASPRSASPAPPAPVAAQPLPPASPTPALAAAAPQAAPAAPAALLQPAASTSATARTPERSRWVDPVR</sequence>
<accession>A0A940N0R7</accession>
<dbReference type="RefSeq" id="WP_209375156.1">
    <property type="nucleotide sequence ID" value="NZ_JAGIZA010000010.1"/>
</dbReference>